<dbReference type="InterPro" id="IPR010264">
    <property type="entry name" value="Self-incomp_S1"/>
</dbReference>
<evidence type="ECO:0000313" key="8">
    <source>
        <dbReference type="RefSeq" id="XP_017970323.1"/>
    </source>
</evidence>
<protein>
    <recommendedName>
        <fullName evidence="6">S-protein homolog</fullName>
    </recommendedName>
</protein>
<feature type="signal peptide" evidence="6">
    <location>
        <begin position="1"/>
        <end position="20"/>
    </location>
</feature>
<dbReference type="PANTHER" id="PTHR31232">
    <property type="match status" value="1"/>
</dbReference>
<comment type="similarity">
    <text evidence="2 6">Belongs to the plant self-incompatibility (S1) protein family.</text>
</comment>
<evidence type="ECO:0000256" key="4">
    <source>
        <dbReference type="ARBA" id="ARBA00022525"/>
    </source>
</evidence>
<reference evidence="8" key="2">
    <citation type="submission" date="2025-08" db="UniProtKB">
        <authorList>
            <consortium name="RefSeq"/>
        </authorList>
    </citation>
    <scope>IDENTIFICATION</scope>
</reference>
<evidence type="ECO:0000256" key="6">
    <source>
        <dbReference type="RuleBase" id="RU367044"/>
    </source>
</evidence>
<dbReference type="RefSeq" id="XP_017970323.1">
    <property type="nucleotide sequence ID" value="XM_018114834.1"/>
</dbReference>
<feature type="chain" id="PRO_5044048469" description="S-protein homolog" evidence="6">
    <location>
        <begin position="21"/>
        <end position="146"/>
    </location>
</feature>
<evidence type="ECO:0000313" key="7">
    <source>
        <dbReference type="Proteomes" id="UP000694886"/>
    </source>
</evidence>
<dbReference type="PANTHER" id="PTHR31232:SF156">
    <property type="entry name" value="PLANT SELF-INCOMPATIBILITY PROTEIN S1 FAMILY-RELATED"/>
    <property type="match status" value="1"/>
</dbReference>
<dbReference type="Gramene" id="Tc02v2_t004320.1">
    <property type="protein sequence ID" value="Tc02v2_p004320.1"/>
    <property type="gene ID" value="Tc02v2_g004320"/>
</dbReference>
<dbReference type="AlphaFoldDB" id="A0AB32VR84"/>
<accession>A0AB32VR84</accession>
<gene>
    <name evidence="8" type="primary">LOC108660610</name>
</gene>
<dbReference type="GO" id="GO:0060320">
    <property type="term" value="P:rejection of self pollen"/>
    <property type="evidence" value="ECO:0007669"/>
    <property type="project" value="UniProtKB-KW"/>
</dbReference>
<evidence type="ECO:0000256" key="3">
    <source>
        <dbReference type="ARBA" id="ARBA00022471"/>
    </source>
</evidence>
<comment type="subcellular location">
    <subcellularLocation>
        <location evidence="1 6">Secreted</location>
    </subcellularLocation>
</comment>
<evidence type="ECO:0000256" key="2">
    <source>
        <dbReference type="ARBA" id="ARBA00005581"/>
    </source>
</evidence>
<organism evidence="7 8">
    <name type="scientific">Theobroma cacao</name>
    <name type="common">Cacao</name>
    <name type="synonym">Cocoa</name>
    <dbReference type="NCBI Taxonomy" id="3641"/>
    <lineage>
        <taxon>Eukaryota</taxon>
        <taxon>Viridiplantae</taxon>
        <taxon>Streptophyta</taxon>
        <taxon>Embryophyta</taxon>
        <taxon>Tracheophyta</taxon>
        <taxon>Spermatophyta</taxon>
        <taxon>Magnoliopsida</taxon>
        <taxon>eudicotyledons</taxon>
        <taxon>Gunneridae</taxon>
        <taxon>Pentapetalae</taxon>
        <taxon>rosids</taxon>
        <taxon>malvids</taxon>
        <taxon>Malvales</taxon>
        <taxon>Malvaceae</taxon>
        <taxon>Byttnerioideae</taxon>
        <taxon>Theobroma</taxon>
    </lineage>
</organism>
<keyword evidence="4 6" id="KW-0964">Secreted</keyword>
<dbReference type="Proteomes" id="UP000694886">
    <property type="component" value="Chromosome 2"/>
</dbReference>
<sequence length="146" mass="17271">MAFWSSMVLIVLAMLSTVLTTPSTAEERRRSDLEFHKWYVHIVNNLSQGKLLTAHCKSKDDDLGIHQIPVGDEQNWSFRQNFFETTLFWCSLAKDNVHADFDVFWDDDNFHYRCSFKDCIWVAKDDGIYLKNLPEGFDEYRHGWKQ</sequence>
<keyword evidence="5 6" id="KW-0732">Signal</keyword>
<keyword evidence="3 6" id="KW-0713">Self-incompatibility</keyword>
<dbReference type="GO" id="GO:0005576">
    <property type="term" value="C:extracellular region"/>
    <property type="evidence" value="ECO:0007669"/>
    <property type="project" value="UniProtKB-SubCell"/>
</dbReference>
<dbReference type="KEGG" id="tcc:108660610"/>
<dbReference type="Pfam" id="PF05938">
    <property type="entry name" value="Self-incomp_S1"/>
    <property type="match status" value="1"/>
</dbReference>
<dbReference type="GeneID" id="108660610"/>
<evidence type="ECO:0000256" key="1">
    <source>
        <dbReference type="ARBA" id="ARBA00004613"/>
    </source>
</evidence>
<evidence type="ECO:0000256" key="5">
    <source>
        <dbReference type="ARBA" id="ARBA00022729"/>
    </source>
</evidence>
<name>A0AB32VR84_THECC</name>
<reference evidence="7" key="1">
    <citation type="journal article" date="1997" name="Nucleic Acids Res.">
        <title>tRNAscan-SE: a program for improved detection of transfer RNA genes in genomic sequence.</title>
        <authorList>
            <person name="Lowe T.M."/>
            <person name="Eddy S.R."/>
        </authorList>
    </citation>
    <scope>NUCLEOTIDE SEQUENCE [LARGE SCALE GENOMIC DNA]</scope>
    <source>
        <strain evidence="7">r\B97-61/B2</strain>
    </source>
</reference>
<proteinExistence type="inferred from homology"/>